<protein>
    <submittedName>
        <fullName evidence="2">Uncharacterized protein</fullName>
    </submittedName>
</protein>
<name>A0A1L9PG85_ASPVE</name>
<organism evidence="2 3">
    <name type="scientific">Aspergillus versicolor CBS 583.65</name>
    <dbReference type="NCBI Taxonomy" id="1036611"/>
    <lineage>
        <taxon>Eukaryota</taxon>
        <taxon>Fungi</taxon>
        <taxon>Dikarya</taxon>
        <taxon>Ascomycota</taxon>
        <taxon>Pezizomycotina</taxon>
        <taxon>Eurotiomycetes</taxon>
        <taxon>Eurotiomycetidae</taxon>
        <taxon>Eurotiales</taxon>
        <taxon>Aspergillaceae</taxon>
        <taxon>Aspergillus</taxon>
        <taxon>Aspergillus subgen. Nidulantes</taxon>
    </lineage>
</organism>
<feature type="compositionally biased region" description="Polar residues" evidence="1">
    <location>
        <begin position="52"/>
        <end position="61"/>
    </location>
</feature>
<evidence type="ECO:0000313" key="2">
    <source>
        <dbReference type="EMBL" id="OJJ00466.1"/>
    </source>
</evidence>
<evidence type="ECO:0000313" key="3">
    <source>
        <dbReference type="Proteomes" id="UP000184073"/>
    </source>
</evidence>
<evidence type="ECO:0000256" key="1">
    <source>
        <dbReference type="SAM" id="MobiDB-lite"/>
    </source>
</evidence>
<dbReference type="GeneID" id="63732636"/>
<reference evidence="3" key="1">
    <citation type="journal article" date="2017" name="Genome Biol.">
        <title>Comparative genomics reveals high biological diversity and specific adaptations in the industrially and medically important fungal genus Aspergillus.</title>
        <authorList>
            <person name="de Vries R.P."/>
            <person name="Riley R."/>
            <person name="Wiebenga A."/>
            <person name="Aguilar-Osorio G."/>
            <person name="Amillis S."/>
            <person name="Uchima C.A."/>
            <person name="Anderluh G."/>
            <person name="Asadollahi M."/>
            <person name="Askin M."/>
            <person name="Barry K."/>
            <person name="Battaglia E."/>
            <person name="Bayram O."/>
            <person name="Benocci T."/>
            <person name="Braus-Stromeyer S.A."/>
            <person name="Caldana C."/>
            <person name="Canovas D."/>
            <person name="Cerqueira G.C."/>
            <person name="Chen F."/>
            <person name="Chen W."/>
            <person name="Choi C."/>
            <person name="Clum A."/>
            <person name="Dos Santos R.A."/>
            <person name="Damasio A.R."/>
            <person name="Diallinas G."/>
            <person name="Emri T."/>
            <person name="Fekete E."/>
            <person name="Flipphi M."/>
            <person name="Freyberg S."/>
            <person name="Gallo A."/>
            <person name="Gournas C."/>
            <person name="Habgood R."/>
            <person name="Hainaut M."/>
            <person name="Harispe M.L."/>
            <person name="Henrissat B."/>
            <person name="Hilden K.S."/>
            <person name="Hope R."/>
            <person name="Hossain A."/>
            <person name="Karabika E."/>
            <person name="Karaffa L."/>
            <person name="Karanyi Z."/>
            <person name="Krasevec N."/>
            <person name="Kuo A."/>
            <person name="Kusch H."/>
            <person name="LaButti K."/>
            <person name="Lagendijk E.L."/>
            <person name="Lapidus A."/>
            <person name="Levasseur A."/>
            <person name="Lindquist E."/>
            <person name="Lipzen A."/>
            <person name="Logrieco A.F."/>
            <person name="MacCabe A."/>
            <person name="Maekelae M.R."/>
            <person name="Malavazi I."/>
            <person name="Melin P."/>
            <person name="Meyer V."/>
            <person name="Mielnichuk N."/>
            <person name="Miskei M."/>
            <person name="Molnar A.P."/>
            <person name="Mule G."/>
            <person name="Ngan C.Y."/>
            <person name="Orejas M."/>
            <person name="Orosz E."/>
            <person name="Ouedraogo J.P."/>
            <person name="Overkamp K.M."/>
            <person name="Park H.-S."/>
            <person name="Perrone G."/>
            <person name="Piumi F."/>
            <person name="Punt P.J."/>
            <person name="Ram A.F."/>
            <person name="Ramon A."/>
            <person name="Rauscher S."/>
            <person name="Record E."/>
            <person name="Riano-Pachon D.M."/>
            <person name="Robert V."/>
            <person name="Roehrig J."/>
            <person name="Ruller R."/>
            <person name="Salamov A."/>
            <person name="Salih N.S."/>
            <person name="Samson R.A."/>
            <person name="Sandor E."/>
            <person name="Sanguinetti M."/>
            <person name="Schuetze T."/>
            <person name="Sepcic K."/>
            <person name="Shelest E."/>
            <person name="Sherlock G."/>
            <person name="Sophianopoulou V."/>
            <person name="Squina F.M."/>
            <person name="Sun H."/>
            <person name="Susca A."/>
            <person name="Todd R.B."/>
            <person name="Tsang A."/>
            <person name="Unkles S.E."/>
            <person name="van de Wiele N."/>
            <person name="van Rossen-Uffink D."/>
            <person name="Oliveira J.V."/>
            <person name="Vesth T.C."/>
            <person name="Visser J."/>
            <person name="Yu J.-H."/>
            <person name="Zhou M."/>
            <person name="Andersen M.R."/>
            <person name="Archer D.B."/>
            <person name="Baker S.E."/>
            <person name="Benoit I."/>
            <person name="Brakhage A.A."/>
            <person name="Braus G.H."/>
            <person name="Fischer R."/>
            <person name="Frisvad J.C."/>
            <person name="Goldman G.H."/>
            <person name="Houbraken J."/>
            <person name="Oakley B."/>
            <person name="Pocsi I."/>
            <person name="Scazzocchio C."/>
            <person name="Seiboth B."/>
            <person name="vanKuyk P.A."/>
            <person name="Wortman J."/>
            <person name="Dyer P.S."/>
            <person name="Grigoriev I.V."/>
        </authorList>
    </citation>
    <scope>NUCLEOTIDE SEQUENCE [LARGE SCALE GENOMIC DNA]</scope>
    <source>
        <strain evidence="3">CBS 583.65</strain>
    </source>
</reference>
<gene>
    <name evidence="2" type="ORF">ASPVEDRAFT_82033</name>
</gene>
<accession>A0A1L9PG85</accession>
<keyword evidence="3" id="KW-1185">Reference proteome</keyword>
<dbReference type="Proteomes" id="UP000184073">
    <property type="component" value="Unassembled WGS sequence"/>
</dbReference>
<dbReference type="InterPro" id="IPR020301">
    <property type="entry name" value="Mrx7"/>
</dbReference>
<dbReference type="EMBL" id="KV878127">
    <property type="protein sequence ID" value="OJJ00466.1"/>
    <property type="molecule type" value="Genomic_DNA"/>
</dbReference>
<dbReference type="RefSeq" id="XP_040666228.1">
    <property type="nucleotide sequence ID" value="XM_040817125.1"/>
</dbReference>
<proteinExistence type="predicted"/>
<dbReference type="AlphaFoldDB" id="A0A1L9PG85"/>
<dbReference type="Pfam" id="PF10906">
    <property type="entry name" value="Mrx7"/>
    <property type="match status" value="1"/>
</dbReference>
<dbReference type="VEuPathDB" id="FungiDB:ASPVEDRAFT_82033"/>
<sequence length="83" mass="9783">MVFNRFLLHSFEIWLTTRLLTSPTFRRMVGRVHGKIQQMRHGTPPQEMGGTNIENTGSSRQFLKHFKEELKDQFKGKKPPKDQ</sequence>
<dbReference type="OrthoDB" id="4138121at2759"/>
<feature type="region of interest" description="Disordered" evidence="1">
    <location>
        <begin position="39"/>
        <end position="62"/>
    </location>
</feature>